<evidence type="ECO:0000259" key="7">
    <source>
        <dbReference type="PROSITE" id="PS50887"/>
    </source>
</evidence>
<dbReference type="PANTHER" id="PTHR44757:SF2">
    <property type="entry name" value="BIOFILM ARCHITECTURE MAINTENANCE PROTEIN MBAA"/>
    <property type="match status" value="1"/>
</dbReference>
<dbReference type="SUPFAM" id="SSF141868">
    <property type="entry name" value="EAL domain-like"/>
    <property type="match status" value="1"/>
</dbReference>
<dbReference type="SMART" id="SM00267">
    <property type="entry name" value="GGDEF"/>
    <property type="match status" value="1"/>
</dbReference>
<dbReference type="CDD" id="cd01948">
    <property type="entry name" value="EAL"/>
    <property type="match status" value="1"/>
</dbReference>
<dbReference type="PROSITE" id="PS50113">
    <property type="entry name" value="PAC"/>
    <property type="match status" value="1"/>
</dbReference>
<dbReference type="Pfam" id="PF00563">
    <property type="entry name" value="EAL"/>
    <property type="match status" value="1"/>
</dbReference>
<dbReference type="InterPro" id="IPR001633">
    <property type="entry name" value="EAL_dom"/>
</dbReference>
<keyword evidence="2" id="KW-0973">c-di-GMP</keyword>
<dbReference type="PROSITE" id="PS50887">
    <property type="entry name" value="GGDEF"/>
    <property type="match status" value="1"/>
</dbReference>
<feature type="domain" description="EAL" evidence="6">
    <location>
        <begin position="333"/>
        <end position="587"/>
    </location>
</feature>
<organism evidence="8 9">
    <name type="scientific">Saccharospirillum salsuginis</name>
    <dbReference type="NCBI Taxonomy" id="418750"/>
    <lineage>
        <taxon>Bacteria</taxon>
        <taxon>Pseudomonadati</taxon>
        <taxon>Pseudomonadota</taxon>
        <taxon>Gammaproteobacteria</taxon>
        <taxon>Oceanospirillales</taxon>
        <taxon>Saccharospirillaceae</taxon>
        <taxon>Saccharospirillum</taxon>
    </lineage>
</organism>
<keyword evidence="3" id="KW-1133">Transmembrane helix</keyword>
<dbReference type="InterPro" id="IPR035965">
    <property type="entry name" value="PAS-like_dom_sf"/>
</dbReference>
<dbReference type="InterPro" id="IPR000700">
    <property type="entry name" value="PAS-assoc_C"/>
</dbReference>
<feature type="domain" description="PAS" evidence="4">
    <location>
        <begin position="36"/>
        <end position="84"/>
    </location>
</feature>
<reference evidence="8" key="2">
    <citation type="submission" date="2020-09" db="EMBL/GenBank/DDBJ databases">
        <authorList>
            <person name="Sun Q."/>
            <person name="Kim S."/>
        </authorList>
    </citation>
    <scope>NUCLEOTIDE SEQUENCE</scope>
    <source>
        <strain evidence="8">KCTC 22169</strain>
    </source>
</reference>
<accession>A0A918N588</accession>
<dbReference type="SUPFAM" id="SSF55073">
    <property type="entry name" value="Nucleotide cyclase"/>
    <property type="match status" value="1"/>
</dbReference>
<evidence type="ECO:0000313" key="9">
    <source>
        <dbReference type="Proteomes" id="UP000626148"/>
    </source>
</evidence>
<dbReference type="InterPro" id="IPR043128">
    <property type="entry name" value="Rev_trsase/Diguanyl_cyclase"/>
</dbReference>
<dbReference type="Pfam" id="PF00990">
    <property type="entry name" value="GGDEF"/>
    <property type="match status" value="1"/>
</dbReference>
<evidence type="ECO:0000256" key="1">
    <source>
        <dbReference type="ARBA" id="ARBA00012282"/>
    </source>
</evidence>
<feature type="domain" description="GGDEF" evidence="7">
    <location>
        <begin position="191"/>
        <end position="324"/>
    </location>
</feature>
<dbReference type="GO" id="GO:0071111">
    <property type="term" value="F:cyclic-guanylate-specific phosphodiesterase activity"/>
    <property type="evidence" value="ECO:0007669"/>
    <property type="project" value="UniProtKB-EC"/>
</dbReference>
<evidence type="ECO:0000259" key="6">
    <source>
        <dbReference type="PROSITE" id="PS50883"/>
    </source>
</evidence>
<dbReference type="Pfam" id="PF08448">
    <property type="entry name" value="PAS_4"/>
    <property type="match status" value="1"/>
</dbReference>
<dbReference type="CDD" id="cd01949">
    <property type="entry name" value="GGDEF"/>
    <property type="match status" value="1"/>
</dbReference>
<dbReference type="InterPro" id="IPR029787">
    <property type="entry name" value="Nucleotide_cyclase"/>
</dbReference>
<dbReference type="InterPro" id="IPR000160">
    <property type="entry name" value="GGDEF_dom"/>
</dbReference>
<dbReference type="CDD" id="cd00130">
    <property type="entry name" value="PAS"/>
    <property type="match status" value="1"/>
</dbReference>
<reference evidence="8" key="1">
    <citation type="journal article" date="2014" name="Int. J. Syst. Evol. Microbiol.">
        <title>Complete genome sequence of Corynebacterium casei LMG S-19264T (=DSM 44701T), isolated from a smear-ripened cheese.</title>
        <authorList>
            <consortium name="US DOE Joint Genome Institute (JGI-PGF)"/>
            <person name="Walter F."/>
            <person name="Albersmeier A."/>
            <person name="Kalinowski J."/>
            <person name="Ruckert C."/>
        </authorList>
    </citation>
    <scope>NUCLEOTIDE SEQUENCE</scope>
    <source>
        <strain evidence="8">KCTC 22169</strain>
    </source>
</reference>
<dbReference type="NCBIfam" id="TIGR00229">
    <property type="entry name" value="sensory_box"/>
    <property type="match status" value="1"/>
</dbReference>
<dbReference type="EMBL" id="BMXR01000001">
    <property type="protein sequence ID" value="GGX38126.1"/>
    <property type="molecule type" value="Genomic_DNA"/>
</dbReference>
<evidence type="ECO:0000259" key="5">
    <source>
        <dbReference type="PROSITE" id="PS50113"/>
    </source>
</evidence>
<comment type="caution">
    <text evidence="8">The sequence shown here is derived from an EMBL/GenBank/DDBJ whole genome shotgun (WGS) entry which is preliminary data.</text>
</comment>
<evidence type="ECO:0000256" key="2">
    <source>
        <dbReference type="ARBA" id="ARBA00022636"/>
    </source>
</evidence>
<dbReference type="PROSITE" id="PS50883">
    <property type="entry name" value="EAL"/>
    <property type="match status" value="1"/>
</dbReference>
<dbReference type="NCBIfam" id="TIGR00254">
    <property type="entry name" value="GGDEF"/>
    <property type="match status" value="1"/>
</dbReference>
<name>A0A918N588_9GAMM</name>
<feature type="domain" description="PAC" evidence="5">
    <location>
        <begin position="109"/>
        <end position="161"/>
    </location>
</feature>
<dbReference type="Gene3D" id="3.20.20.450">
    <property type="entry name" value="EAL domain"/>
    <property type="match status" value="1"/>
</dbReference>
<dbReference type="SMART" id="SM00091">
    <property type="entry name" value="PAS"/>
    <property type="match status" value="1"/>
</dbReference>
<protein>
    <recommendedName>
        <fullName evidence="1">cyclic-guanylate-specific phosphodiesterase</fullName>
        <ecNumber evidence="1">3.1.4.52</ecNumber>
    </recommendedName>
</protein>
<dbReference type="Gene3D" id="3.30.70.270">
    <property type="match status" value="1"/>
</dbReference>
<dbReference type="InterPro" id="IPR013656">
    <property type="entry name" value="PAS_4"/>
</dbReference>
<dbReference type="InterPro" id="IPR035919">
    <property type="entry name" value="EAL_sf"/>
</dbReference>
<evidence type="ECO:0000256" key="3">
    <source>
        <dbReference type="SAM" id="Phobius"/>
    </source>
</evidence>
<dbReference type="EC" id="3.1.4.52" evidence="1"/>
<dbReference type="RefSeq" id="WP_189606469.1">
    <property type="nucleotide sequence ID" value="NZ_BMXR01000001.1"/>
</dbReference>
<dbReference type="Proteomes" id="UP000626148">
    <property type="component" value="Unassembled WGS sequence"/>
</dbReference>
<dbReference type="FunFam" id="3.20.20.450:FF:000001">
    <property type="entry name" value="Cyclic di-GMP phosphodiesterase yahA"/>
    <property type="match status" value="1"/>
</dbReference>
<dbReference type="SMART" id="SM00052">
    <property type="entry name" value="EAL"/>
    <property type="match status" value="1"/>
</dbReference>
<keyword evidence="3" id="KW-0812">Transmembrane</keyword>
<dbReference type="PANTHER" id="PTHR44757">
    <property type="entry name" value="DIGUANYLATE CYCLASE DGCP"/>
    <property type="match status" value="1"/>
</dbReference>
<dbReference type="Gene3D" id="3.30.450.20">
    <property type="entry name" value="PAS domain"/>
    <property type="match status" value="1"/>
</dbReference>
<dbReference type="InterPro" id="IPR052155">
    <property type="entry name" value="Biofilm_reg_signaling"/>
</dbReference>
<feature type="transmembrane region" description="Helical" evidence="3">
    <location>
        <begin position="6"/>
        <end position="26"/>
    </location>
</feature>
<sequence>MWSLETWLWIALAVWAVIATLMLMYFRARTRRERVHQNHLQALIDSIPDLTWIKDRDSRFLLVNQQFARAFKLPPENLIGKTDLDISPRDQALDYLQDDRKVIESGESRVVEERITGENGAEAWAETTKVPVRSARGDIIGTAGTARDITERKRAEAYIKHLAHHDYLTSLPNRMCLEQRCQEYLKGQADARAGLIFIDLDNFKYINDTLGHRAGDKMLRLLASRLSRLVADHGWAGRFGGDEFVLFLTDLASAEALEAWIDTTLATLAKPVTLGSLSYEVTASVGYSYYPDDGDDYEDLLRSADLAMYQAKHRGRNRSYRFEPALGEQSLFRMSIRKEIKQALEQDDFFIEYQPKIDCHTESLVGLEALVRWQHPSRGRIPPDEFIFLAEQTGQIIDLGDWVLDSVIRQLAHWSSKPLDPVTVSVNLSAIQLHQTGFADRLETLLNHHKVPPERLELELTESILMGQEEAVTQTLNRLRALGIVISIDDFGTGYSSLSYLCRFPIDVLKIDRSFVDRVDQRRDQQQVVRAIVQLARSLELDIVAEGVERAEEVHFFRDLGVSRMQGYYFAHPMTMDALERQFDPMQRRV</sequence>
<dbReference type="AlphaFoldDB" id="A0A918N588"/>
<keyword evidence="3" id="KW-0472">Membrane</keyword>
<keyword evidence="9" id="KW-1185">Reference proteome</keyword>
<gene>
    <name evidence="8" type="ORF">GCM10007392_00290</name>
</gene>
<dbReference type="InterPro" id="IPR000014">
    <property type="entry name" value="PAS"/>
</dbReference>
<proteinExistence type="predicted"/>
<dbReference type="PROSITE" id="PS50112">
    <property type="entry name" value="PAS"/>
    <property type="match status" value="1"/>
</dbReference>
<evidence type="ECO:0000313" key="8">
    <source>
        <dbReference type="EMBL" id="GGX38126.1"/>
    </source>
</evidence>
<evidence type="ECO:0000259" key="4">
    <source>
        <dbReference type="PROSITE" id="PS50112"/>
    </source>
</evidence>
<dbReference type="SUPFAM" id="SSF55785">
    <property type="entry name" value="PYP-like sensor domain (PAS domain)"/>
    <property type="match status" value="1"/>
</dbReference>